<evidence type="ECO:0000313" key="2">
    <source>
        <dbReference type="Proteomes" id="UP000192578"/>
    </source>
</evidence>
<dbReference type="EMBL" id="MTYJ01000456">
    <property type="protein sequence ID" value="OWA54770.1"/>
    <property type="molecule type" value="Genomic_DNA"/>
</dbReference>
<organism evidence="1 2">
    <name type="scientific">Hypsibius exemplaris</name>
    <name type="common">Freshwater tardigrade</name>
    <dbReference type="NCBI Taxonomy" id="2072580"/>
    <lineage>
        <taxon>Eukaryota</taxon>
        <taxon>Metazoa</taxon>
        <taxon>Ecdysozoa</taxon>
        <taxon>Tardigrada</taxon>
        <taxon>Eutardigrada</taxon>
        <taxon>Parachela</taxon>
        <taxon>Hypsibioidea</taxon>
        <taxon>Hypsibiidae</taxon>
        <taxon>Hypsibius</taxon>
    </lineage>
</organism>
<dbReference type="Proteomes" id="UP000192578">
    <property type="component" value="Unassembled WGS sequence"/>
</dbReference>
<name>A0A9X6RP64_HYPEX</name>
<evidence type="ECO:0000313" key="1">
    <source>
        <dbReference type="EMBL" id="OWA54770.1"/>
    </source>
</evidence>
<comment type="caution">
    <text evidence="1">The sequence shown here is derived from an EMBL/GenBank/DDBJ whole genome shotgun (WGS) entry which is preliminary data.</text>
</comment>
<keyword evidence="2" id="KW-1185">Reference proteome</keyword>
<proteinExistence type="predicted"/>
<sequence>IPVATVASAPGYTGYTNATLAYPFYIGYTCGYNWATPANTVLHGAYIG</sequence>
<gene>
    <name evidence="1" type="ORF">BV898_19166</name>
</gene>
<dbReference type="AlphaFoldDB" id="A0A9X6RP64"/>
<protein>
    <submittedName>
        <fullName evidence="1">Uncharacterized protein</fullName>
    </submittedName>
</protein>
<accession>A0A9X6RP64</accession>
<feature type="non-terminal residue" evidence="1">
    <location>
        <position position="1"/>
    </location>
</feature>
<reference evidence="2" key="1">
    <citation type="submission" date="2017-01" db="EMBL/GenBank/DDBJ databases">
        <title>Comparative genomics of anhydrobiosis in the tardigrade Hypsibius dujardini.</title>
        <authorList>
            <person name="Yoshida Y."/>
            <person name="Koutsovoulos G."/>
            <person name="Laetsch D."/>
            <person name="Stevens L."/>
            <person name="Kumar S."/>
            <person name="Horikawa D."/>
            <person name="Ishino K."/>
            <person name="Komine S."/>
            <person name="Tomita M."/>
            <person name="Blaxter M."/>
            <person name="Arakawa K."/>
        </authorList>
    </citation>
    <scope>NUCLEOTIDE SEQUENCE [LARGE SCALE GENOMIC DNA]</scope>
    <source>
        <strain evidence="2">Z151</strain>
    </source>
</reference>